<proteinExistence type="predicted"/>
<dbReference type="RefSeq" id="WP_222876493.1">
    <property type="nucleotide sequence ID" value="NZ_AP023361.1"/>
</dbReference>
<feature type="domain" description="Transglycosylase SLT" evidence="3">
    <location>
        <begin position="31"/>
        <end position="322"/>
    </location>
</feature>
<reference evidence="4 5" key="1">
    <citation type="submission" date="2020-08" db="EMBL/GenBank/DDBJ databases">
        <title>Genome sequence of Rhizobiales bacterium strain IZ6.</title>
        <authorList>
            <person name="Nakai R."/>
            <person name="Naganuma T."/>
        </authorList>
    </citation>
    <scope>NUCLEOTIDE SEQUENCE [LARGE SCALE GENOMIC DNA]</scope>
    <source>
        <strain evidence="4 5">IZ6</strain>
    </source>
</reference>
<dbReference type="KEGG" id="tso:IZ6_05450"/>
<accession>A0A6S6QSE2</accession>
<dbReference type="CDD" id="cd13399">
    <property type="entry name" value="Slt35-like"/>
    <property type="match status" value="1"/>
</dbReference>
<dbReference type="Pfam" id="PF13406">
    <property type="entry name" value="SLT_2"/>
    <property type="match status" value="1"/>
</dbReference>
<evidence type="ECO:0000256" key="1">
    <source>
        <dbReference type="SAM" id="SignalP"/>
    </source>
</evidence>
<name>A0A6S6QSE2_9HYPH</name>
<feature type="signal peptide" evidence="1">
    <location>
        <begin position="1"/>
        <end position="29"/>
    </location>
</feature>
<dbReference type="FunFam" id="1.10.8.350:FF:000001">
    <property type="entry name" value="Lytic murein transglycosylase B"/>
    <property type="match status" value="1"/>
</dbReference>
<dbReference type="Pfam" id="PF01471">
    <property type="entry name" value="PG_binding_1"/>
    <property type="match status" value="1"/>
</dbReference>
<feature type="chain" id="PRO_5027947916" description="Lytic murein transglycosylase" evidence="1">
    <location>
        <begin position="30"/>
        <end position="402"/>
    </location>
</feature>
<dbReference type="SUPFAM" id="SSF53955">
    <property type="entry name" value="Lysozyme-like"/>
    <property type="match status" value="1"/>
</dbReference>
<gene>
    <name evidence="4" type="ORF">IZ6_05450</name>
</gene>
<dbReference type="InterPro" id="IPR036365">
    <property type="entry name" value="PGBD-like_sf"/>
</dbReference>
<dbReference type="EMBL" id="AP023361">
    <property type="protein sequence ID" value="BCJ89810.1"/>
    <property type="molecule type" value="Genomic_DNA"/>
</dbReference>
<evidence type="ECO:0008006" key="6">
    <source>
        <dbReference type="Google" id="ProtNLM"/>
    </source>
</evidence>
<dbReference type="AlphaFoldDB" id="A0A6S6QSE2"/>
<dbReference type="GO" id="GO:0009253">
    <property type="term" value="P:peptidoglycan catabolic process"/>
    <property type="evidence" value="ECO:0007669"/>
    <property type="project" value="TreeGrafter"/>
</dbReference>
<dbReference type="InterPro" id="IPR002477">
    <property type="entry name" value="Peptidoglycan-bd-like"/>
</dbReference>
<dbReference type="PANTHER" id="PTHR30163:SF8">
    <property type="entry name" value="LYTIC MUREIN TRANSGLYCOSYLASE"/>
    <property type="match status" value="1"/>
</dbReference>
<dbReference type="GO" id="GO:0008933">
    <property type="term" value="F:peptidoglycan lytic transglycosylase activity"/>
    <property type="evidence" value="ECO:0007669"/>
    <property type="project" value="TreeGrafter"/>
</dbReference>
<dbReference type="Gene3D" id="1.10.101.10">
    <property type="entry name" value="PGBD-like superfamily/PGBD"/>
    <property type="match status" value="1"/>
</dbReference>
<dbReference type="InterPro" id="IPR031304">
    <property type="entry name" value="SLT_2"/>
</dbReference>
<dbReference type="Gene3D" id="1.10.530.10">
    <property type="match status" value="1"/>
</dbReference>
<evidence type="ECO:0000313" key="4">
    <source>
        <dbReference type="EMBL" id="BCJ89810.1"/>
    </source>
</evidence>
<evidence type="ECO:0000259" key="3">
    <source>
        <dbReference type="Pfam" id="PF13406"/>
    </source>
</evidence>
<dbReference type="Gene3D" id="1.10.8.350">
    <property type="entry name" value="Bacterial muramidase"/>
    <property type="match status" value="1"/>
</dbReference>
<organism evidence="4 5">
    <name type="scientific">Terrihabitans soli</name>
    <dbReference type="NCBI Taxonomy" id="708113"/>
    <lineage>
        <taxon>Bacteria</taxon>
        <taxon>Pseudomonadati</taxon>
        <taxon>Pseudomonadota</taxon>
        <taxon>Alphaproteobacteria</taxon>
        <taxon>Hyphomicrobiales</taxon>
        <taxon>Terrihabitans</taxon>
    </lineage>
</organism>
<keyword evidence="1" id="KW-0732">Signal</keyword>
<feature type="domain" description="Peptidoglycan binding-like" evidence="2">
    <location>
        <begin position="342"/>
        <end position="397"/>
    </location>
</feature>
<dbReference type="SUPFAM" id="SSF47090">
    <property type="entry name" value="PGBD-like"/>
    <property type="match status" value="1"/>
</dbReference>
<sequence length="402" mass="44129">MTGTTLLKRAVLTVALLWAPLFLSVPASANFQTYVQGLWPLAEKRGVPRAVFKSAFDGMTPDPDVLGLARKQPEFKSTPAQYLAKRVSALRVEKGRAKAKEWGEVLAHIEATYGVDRFVVLSVWGNETNFGGYLGGHNVLRAMATLAYSGYRADYFKKELLIALDILAQGHTVPENMIGSWAGAMGHTQFMPSSFKAYAVDVTGDGRRDIWTTIPDALASTANYLKVHGWRAGETWGYEVVLPKNLNPTQAKAMGAVSIAQWQNLGVTRANGQPFPRPTDTARLVMPGGTTGPALLTLPNFRVIKRYNNSDNYALAVGYLSDRMRGGNPWVTPFPIDQLLSEEERLEIQKLLKSRGFPISKLDGQLGTETRSAIFAFQKETDTAADGLPTPDVLERLRAAKK</sequence>
<dbReference type="InterPro" id="IPR011970">
    <property type="entry name" value="MltB_2"/>
</dbReference>
<dbReference type="NCBIfam" id="TIGR02283">
    <property type="entry name" value="MltB_2"/>
    <property type="match status" value="1"/>
</dbReference>
<dbReference type="Proteomes" id="UP000515317">
    <property type="component" value="Chromosome"/>
</dbReference>
<dbReference type="InterPro" id="IPR043426">
    <property type="entry name" value="MltB-like"/>
</dbReference>
<dbReference type="InterPro" id="IPR023346">
    <property type="entry name" value="Lysozyme-like_dom_sf"/>
</dbReference>
<protein>
    <recommendedName>
        <fullName evidence="6">Lytic murein transglycosylase</fullName>
    </recommendedName>
</protein>
<evidence type="ECO:0000313" key="5">
    <source>
        <dbReference type="Proteomes" id="UP000515317"/>
    </source>
</evidence>
<dbReference type="PANTHER" id="PTHR30163">
    <property type="entry name" value="MEMBRANE-BOUND LYTIC MUREIN TRANSGLYCOSYLASE B"/>
    <property type="match status" value="1"/>
</dbReference>
<dbReference type="InterPro" id="IPR036366">
    <property type="entry name" value="PGBDSf"/>
</dbReference>
<evidence type="ECO:0000259" key="2">
    <source>
        <dbReference type="Pfam" id="PF01471"/>
    </source>
</evidence>
<keyword evidence="5" id="KW-1185">Reference proteome</keyword>